<dbReference type="PANTHER" id="PTHR43479:SF11">
    <property type="entry name" value="ACREF_ENVCD OPERON REPRESSOR-RELATED"/>
    <property type="match status" value="1"/>
</dbReference>
<dbReference type="SUPFAM" id="SSF48498">
    <property type="entry name" value="Tetracyclin repressor-like, C-terminal domain"/>
    <property type="match status" value="1"/>
</dbReference>
<dbReference type="SUPFAM" id="SSF46689">
    <property type="entry name" value="Homeodomain-like"/>
    <property type="match status" value="1"/>
</dbReference>
<dbReference type="PATRIC" id="fig|1637975.4.peg.4177"/>
<gene>
    <name evidence="5" type="ORF">AN957_20985</name>
</gene>
<dbReference type="RefSeq" id="WP_053477319.1">
    <property type="nucleotide sequence ID" value="NZ_CP041305.1"/>
</dbReference>
<feature type="DNA-binding region" description="H-T-H motif" evidence="3">
    <location>
        <begin position="26"/>
        <end position="45"/>
    </location>
</feature>
<dbReference type="Pfam" id="PF00440">
    <property type="entry name" value="TetR_N"/>
    <property type="match status" value="1"/>
</dbReference>
<protein>
    <submittedName>
        <fullName evidence="5">Transcriptional regulator</fullName>
    </submittedName>
</protein>
<dbReference type="STRING" id="1637975.AN957_20985"/>
<evidence type="ECO:0000313" key="6">
    <source>
        <dbReference type="Proteomes" id="UP000050996"/>
    </source>
</evidence>
<dbReference type="AlphaFoldDB" id="A0A0Q3VJD5"/>
<name>A0A0Q3VJD5_9BACI</name>
<keyword evidence="6" id="KW-1185">Reference proteome</keyword>
<dbReference type="NCBIfam" id="NF037937">
    <property type="entry name" value="septum_RefZ"/>
    <property type="match status" value="1"/>
</dbReference>
<dbReference type="InterPro" id="IPR009057">
    <property type="entry name" value="Homeodomain-like_sf"/>
</dbReference>
<dbReference type="InterPro" id="IPR001647">
    <property type="entry name" value="HTH_TetR"/>
</dbReference>
<keyword evidence="2 3" id="KW-0238">DNA-binding</keyword>
<proteinExistence type="predicted"/>
<dbReference type="EMBL" id="LJIX01000006">
    <property type="protein sequence ID" value="KQL20826.1"/>
    <property type="molecule type" value="Genomic_DNA"/>
</dbReference>
<evidence type="ECO:0000256" key="2">
    <source>
        <dbReference type="ARBA" id="ARBA00023125"/>
    </source>
</evidence>
<reference evidence="5 6" key="1">
    <citation type="submission" date="2015-09" db="EMBL/GenBank/DDBJ databases">
        <title>Genome sequencing project for genomic taxonomy and phylogenomics of Bacillus-like bacteria.</title>
        <authorList>
            <person name="Liu B."/>
            <person name="Wang J."/>
            <person name="Zhu Y."/>
            <person name="Liu G."/>
            <person name="Chen Q."/>
            <person name="Chen Z."/>
            <person name="Lan J."/>
            <person name="Che J."/>
            <person name="Ge C."/>
            <person name="Shi H."/>
            <person name="Pan Z."/>
            <person name="Liu X."/>
        </authorList>
    </citation>
    <scope>NUCLEOTIDE SEQUENCE [LARGE SCALE GENOMIC DNA]</scope>
    <source>
        <strain evidence="5 6">FJAT-18043</strain>
    </source>
</reference>
<dbReference type="PROSITE" id="PS50977">
    <property type="entry name" value="HTH_TETR_2"/>
    <property type="match status" value="1"/>
</dbReference>
<dbReference type="Gene3D" id="1.10.357.10">
    <property type="entry name" value="Tetracycline Repressor, domain 2"/>
    <property type="match status" value="1"/>
</dbReference>
<dbReference type="InterPro" id="IPR036271">
    <property type="entry name" value="Tet_transcr_reg_TetR-rel_C_sf"/>
</dbReference>
<dbReference type="InterPro" id="IPR050624">
    <property type="entry name" value="HTH-type_Tx_Regulator"/>
</dbReference>
<feature type="domain" description="HTH tetR-type" evidence="4">
    <location>
        <begin position="3"/>
        <end position="63"/>
    </location>
</feature>
<dbReference type="Proteomes" id="UP000050996">
    <property type="component" value="Unassembled WGS sequence"/>
</dbReference>
<sequence>MKGNAKEAIVRASINLFNVNGFHGTSIRDIAKKAKVNPANIAYYFDSKHGLLEHCFTIFFERYVKEIENGYGFLEQGAALSLKKIVENIMIYQFENIHLTRLILREISLDTQIVREIMSTYLMKERFYINKVIERGMKAKEFRHSMPDYITLQLKGLLNMPFLNTHYMNEVLHVRPNERYFAEKYLIEVYKWIDGVLCQSEYDRAYLAVN</sequence>
<organism evidence="5 6">
    <name type="scientific">Cytobacillus solani</name>
    <dbReference type="NCBI Taxonomy" id="1637975"/>
    <lineage>
        <taxon>Bacteria</taxon>
        <taxon>Bacillati</taxon>
        <taxon>Bacillota</taxon>
        <taxon>Bacilli</taxon>
        <taxon>Bacillales</taxon>
        <taxon>Bacillaceae</taxon>
        <taxon>Cytobacillus</taxon>
    </lineage>
</organism>
<dbReference type="PANTHER" id="PTHR43479">
    <property type="entry name" value="ACREF/ENVCD OPERON REPRESSOR-RELATED"/>
    <property type="match status" value="1"/>
</dbReference>
<comment type="caution">
    <text evidence="5">The sequence shown here is derived from an EMBL/GenBank/DDBJ whole genome shotgun (WGS) entry which is preliminary data.</text>
</comment>
<evidence type="ECO:0000259" key="4">
    <source>
        <dbReference type="PROSITE" id="PS50977"/>
    </source>
</evidence>
<evidence type="ECO:0000313" key="5">
    <source>
        <dbReference type="EMBL" id="KQL20826.1"/>
    </source>
</evidence>
<keyword evidence="1" id="KW-0678">Repressor</keyword>
<evidence type="ECO:0000256" key="1">
    <source>
        <dbReference type="ARBA" id="ARBA00022491"/>
    </source>
</evidence>
<accession>A0A0Q3VJD5</accession>
<dbReference type="GO" id="GO:0003677">
    <property type="term" value="F:DNA binding"/>
    <property type="evidence" value="ECO:0007669"/>
    <property type="project" value="UniProtKB-UniRule"/>
</dbReference>
<evidence type="ECO:0000256" key="3">
    <source>
        <dbReference type="PROSITE-ProRule" id="PRU00335"/>
    </source>
</evidence>
<dbReference type="PRINTS" id="PR00455">
    <property type="entry name" value="HTHTETR"/>
</dbReference>